<comment type="caution">
    <text evidence="9">The sequence shown here is derived from an EMBL/GenBank/DDBJ whole genome shotgun (WGS) entry which is preliminary data.</text>
</comment>
<name>A0A371H3D5_MUCPR</name>
<dbReference type="EMBL" id="QJKJ01003686">
    <property type="protein sequence ID" value="RDX97309.1"/>
    <property type="molecule type" value="Genomic_DNA"/>
</dbReference>
<feature type="compositionally biased region" description="Polar residues" evidence="7">
    <location>
        <begin position="55"/>
        <end position="67"/>
    </location>
</feature>
<evidence type="ECO:0000256" key="5">
    <source>
        <dbReference type="ARBA" id="ARBA00023242"/>
    </source>
</evidence>
<dbReference type="Proteomes" id="UP000257109">
    <property type="component" value="Unassembled WGS sequence"/>
</dbReference>
<feature type="compositionally biased region" description="Polar residues" evidence="7">
    <location>
        <begin position="26"/>
        <end position="38"/>
    </location>
</feature>
<proteinExistence type="predicted"/>
<keyword evidence="3 6" id="KW-0805">Transcription regulation</keyword>
<evidence type="ECO:0000313" key="10">
    <source>
        <dbReference type="Proteomes" id="UP000257109"/>
    </source>
</evidence>
<dbReference type="GO" id="GO:0003677">
    <property type="term" value="F:DNA binding"/>
    <property type="evidence" value="ECO:0007669"/>
    <property type="project" value="InterPro"/>
</dbReference>
<comment type="subcellular location">
    <subcellularLocation>
        <location evidence="1 6">Nucleus</location>
    </subcellularLocation>
</comment>
<dbReference type="PANTHER" id="PTHR33057">
    <property type="entry name" value="TRANSCRIPTION REPRESSOR OFP7-RELATED"/>
    <property type="match status" value="1"/>
</dbReference>
<dbReference type="InterPro" id="IPR006458">
    <property type="entry name" value="Ovate_C"/>
</dbReference>
<dbReference type="PROSITE" id="PS51754">
    <property type="entry name" value="OVATE"/>
    <property type="match status" value="1"/>
</dbReference>
<keyword evidence="4 6" id="KW-0804">Transcription</keyword>
<evidence type="ECO:0000256" key="6">
    <source>
        <dbReference type="RuleBase" id="RU367028"/>
    </source>
</evidence>
<dbReference type="AlphaFoldDB" id="A0A371H3D5"/>
<dbReference type="PANTHER" id="PTHR33057:SF151">
    <property type="entry name" value="TRANSCRIPTION REPRESSOR OFP1"/>
    <property type="match status" value="1"/>
</dbReference>
<accession>A0A371H3D5</accession>
<evidence type="ECO:0000256" key="4">
    <source>
        <dbReference type="ARBA" id="ARBA00023163"/>
    </source>
</evidence>
<dbReference type="InterPro" id="IPR038933">
    <property type="entry name" value="Ovate"/>
</dbReference>
<comment type="function">
    <text evidence="6">Transcriptional repressor that regulates multiple aspects of plant growth and development.</text>
</comment>
<sequence>MGNHRFRLSDMIPNAWFYKLRDMGRGTSSRKQNKNTTPSRKKNQSSPPSTTHSSKPNQPHHQYNNPRKSYYFTRDLTPTNNNNNKLHNTSLSSIPKTTHPISPPRKSTKHRTKRTTSRPPKLVSPGCSCRTTLESMWTKSDSPTRHSSSSPFDTSPESQEFRTDRVLPTESSFDEMVSLSTTSCASCILNTNRNNDTIIDVDKNSISRKDNKLDGYYNDHYDTFSELELPPIITKPPNLLKKRELKQGLLKVRILKEDPAMKEQRNSSVRRFSVSSPGVRLRVHSPRIATRKGRKSVSSTASSASRRSLSDSFAIVKSSFDPQKDFRESMVEMIVENNIRASKDLEDLLACYLSLNSDEYHDLIIKVFKQIWFDFTQPSCTSIAILHIVKKYRQMQSDRCRHSKNLNVAIKITVTDRKVTSIISKADADFNHKGIEGHLVRT</sequence>
<dbReference type="GO" id="GO:0005634">
    <property type="term" value="C:nucleus"/>
    <property type="evidence" value="ECO:0007669"/>
    <property type="project" value="UniProtKB-SubCell"/>
</dbReference>
<dbReference type="InterPro" id="IPR025830">
    <property type="entry name" value="DNA_bnd_dom_ovate"/>
</dbReference>
<keyword evidence="2 6" id="KW-0678">Repressor</keyword>
<feature type="compositionally biased region" description="Polar residues" evidence="7">
    <location>
        <begin position="129"/>
        <end position="139"/>
    </location>
</feature>
<dbReference type="STRING" id="157652.A0A371H3D5"/>
<dbReference type="Pfam" id="PF13724">
    <property type="entry name" value="DNA_binding_2"/>
    <property type="match status" value="1"/>
</dbReference>
<dbReference type="Pfam" id="PF04844">
    <property type="entry name" value="Ovate"/>
    <property type="match status" value="1"/>
</dbReference>
<feature type="non-terminal residue" evidence="9">
    <location>
        <position position="1"/>
    </location>
</feature>
<dbReference type="OrthoDB" id="1928390at2759"/>
<organism evidence="9 10">
    <name type="scientific">Mucuna pruriens</name>
    <name type="common">Velvet bean</name>
    <name type="synonym">Dolichos pruriens</name>
    <dbReference type="NCBI Taxonomy" id="157652"/>
    <lineage>
        <taxon>Eukaryota</taxon>
        <taxon>Viridiplantae</taxon>
        <taxon>Streptophyta</taxon>
        <taxon>Embryophyta</taxon>
        <taxon>Tracheophyta</taxon>
        <taxon>Spermatophyta</taxon>
        <taxon>Magnoliopsida</taxon>
        <taxon>eudicotyledons</taxon>
        <taxon>Gunneridae</taxon>
        <taxon>Pentapetalae</taxon>
        <taxon>rosids</taxon>
        <taxon>fabids</taxon>
        <taxon>Fabales</taxon>
        <taxon>Fabaceae</taxon>
        <taxon>Papilionoideae</taxon>
        <taxon>50 kb inversion clade</taxon>
        <taxon>NPAAA clade</taxon>
        <taxon>indigoferoid/millettioid clade</taxon>
        <taxon>Phaseoleae</taxon>
        <taxon>Mucuna</taxon>
    </lineage>
</organism>
<evidence type="ECO:0000256" key="1">
    <source>
        <dbReference type="ARBA" id="ARBA00004123"/>
    </source>
</evidence>
<evidence type="ECO:0000313" key="9">
    <source>
        <dbReference type="EMBL" id="RDX97309.1"/>
    </source>
</evidence>
<evidence type="ECO:0000256" key="3">
    <source>
        <dbReference type="ARBA" id="ARBA00023015"/>
    </source>
</evidence>
<feature type="compositionally biased region" description="Low complexity" evidence="7">
    <location>
        <begin position="45"/>
        <end position="54"/>
    </location>
</feature>
<keyword evidence="5 6" id="KW-0539">Nucleus</keyword>
<feature type="domain" description="OVATE" evidence="8">
    <location>
        <begin position="315"/>
        <end position="374"/>
    </location>
</feature>
<evidence type="ECO:0000256" key="2">
    <source>
        <dbReference type="ARBA" id="ARBA00022491"/>
    </source>
</evidence>
<feature type="compositionally biased region" description="Basic residues" evidence="7">
    <location>
        <begin position="106"/>
        <end position="116"/>
    </location>
</feature>
<dbReference type="NCBIfam" id="TIGR01568">
    <property type="entry name" value="A_thal_3678"/>
    <property type="match status" value="1"/>
</dbReference>
<evidence type="ECO:0000259" key="8">
    <source>
        <dbReference type="PROSITE" id="PS51754"/>
    </source>
</evidence>
<protein>
    <recommendedName>
        <fullName evidence="6">Transcription repressor</fullName>
    </recommendedName>
    <alternativeName>
        <fullName evidence="6">Ovate family protein</fullName>
    </alternativeName>
</protein>
<feature type="region of interest" description="Disordered" evidence="7">
    <location>
        <begin position="23"/>
        <end position="164"/>
    </location>
</feature>
<feature type="compositionally biased region" description="Low complexity" evidence="7">
    <location>
        <begin position="145"/>
        <end position="158"/>
    </location>
</feature>
<gene>
    <name evidence="9" type="primary">OFP1</name>
    <name evidence="9" type="ORF">CR513_19927</name>
</gene>
<reference evidence="9" key="1">
    <citation type="submission" date="2018-05" db="EMBL/GenBank/DDBJ databases">
        <title>Draft genome of Mucuna pruriens seed.</title>
        <authorList>
            <person name="Nnadi N.E."/>
            <person name="Vos R."/>
            <person name="Hasami M.H."/>
            <person name="Devisetty U.K."/>
            <person name="Aguiy J.C."/>
        </authorList>
    </citation>
    <scope>NUCLEOTIDE SEQUENCE [LARGE SCALE GENOMIC DNA]</scope>
    <source>
        <strain evidence="9">JCA_2017</strain>
    </source>
</reference>
<dbReference type="GO" id="GO:0045892">
    <property type="term" value="P:negative regulation of DNA-templated transcription"/>
    <property type="evidence" value="ECO:0007669"/>
    <property type="project" value="UniProtKB-UniRule"/>
</dbReference>
<feature type="compositionally biased region" description="Low complexity" evidence="7">
    <location>
        <begin position="76"/>
        <end position="93"/>
    </location>
</feature>
<keyword evidence="10" id="KW-1185">Reference proteome</keyword>
<evidence type="ECO:0000256" key="7">
    <source>
        <dbReference type="SAM" id="MobiDB-lite"/>
    </source>
</evidence>